<dbReference type="PANTHER" id="PTHR24271">
    <property type="entry name" value="KALLIKREIN-RELATED"/>
    <property type="match status" value="1"/>
</dbReference>
<proteinExistence type="predicted"/>
<dbReference type="Pfam" id="PF00089">
    <property type="entry name" value="Trypsin"/>
    <property type="match status" value="1"/>
</dbReference>
<dbReference type="PRINTS" id="PR00722">
    <property type="entry name" value="CHYMOTRYPSIN"/>
</dbReference>
<evidence type="ECO:0000313" key="3">
    <source>
        <dbReference type="Ensembl" id="ENSGAGP00000011830.1"/>
    </source>
</evidence>
<dbReference type="FunFam" id="2.40.10.10:FF:000005">
    <property type="entry name" value="Serine protease 37"/>
    <property type="match status" value="1"/>
</dbReference>
<dbReference type="InterPro" id="IPR018114">
    <property type="entry name" value="TRYPSIN_HIS"/>
</dbReference>
<evidence type="ECO:0000259" key="2">
    <source>
        <dbReference type="PROSITE" id="PS50240"/>
    </source>
</evidence>
<sequence>MELTHAVTGNGHKPLSASPVASAWVGAAFSLSGGMKPMISSVGVYCGGFLVAPDWVMTAAHCMGDISVILGAHNYHIPEASQQMFAVESYHPHPEYNANYVPYNDILLLKVTGLPNGERIPAPAAG</sequence>
<dbReference type="AlphaFoldDB" id="A0A452HAR3"/>
<dbReference type="InterPro" id="IPR001314">
    <property type="entry name" value="Peptidase_S1A"/>
</dbReference>
<reference evidence="3" key="2">
    <citation type="submission" date="2025-08" db="UniProtKB">
        <authorList>
            <consortium name="Ensembl"/>
        </authorList>
    </citation>
    <scope>IDENTIFICATION</scope>
</reference>
<dbReference type="GO" id="GO:0004252">
    <property type="term" value="F:serine-type endopeptidase activity"/>
    <property type="evidence" value="ECO:0007669"/>
    <property type="project" value="InterPro"/>
</dbReference>
<evidence type="ECO:0000313" key="4">
    <source>
        <dbReference type="Proteomes" id="UP000291020"/>
    </source>
</evidence>
<dbReference type="SUPFAM" id="SSF50494">
    <property type="entry name" value="Trypsin-like serine proteases"/>
    <property type="match status" value="1"/>
</dbReference>
<dbReference type="STRING" id="38772.ENSGAGP00000011830"/>
<dbReference type="InterPro" id="IPR043504">
    <property type="entry name" value="Peptidase_S1_PA_chymotrypsin"/>
</dbReference>
<dbReference type="PROSITE" id="PS00134">
    <property type="entry name" value="TRYPSIN_HIS"/>
    <property type="match status" value="1"/>
</dbReference>
<protein>
    <recommendedName>
        <fullName evidence="2">Peptidase S1 domain-containing protein</fullName>
    </recommendedName>
</protein>
<dbReference type="GO" id="GO:0006508">
    <property type="term" value="P:proteolysis"/>
    <property type="evidence" value="ECO:0007669"/>
    <property type="project" value="InterPro"/>
</dbReference>
<keyword evidence="1" id="KW-1015">Disulfide bond</keyword>
<name>A0A452HAR3_9SAUR</name>
<keyword evidence="4" id="KW-1185">Reference proteome</keyword>
<dbReference type="PROSITE" id="PS50240">
    <property type="entry name" value="TRYPSIN_DOM"/>
    <property type="match status" value="1"/>
</dbReference>
<feature type="domain" description="Peptidase S1" evidence="2">
    <location>
        <begin position="24"/>
        <end position="126"/>
    </location>
</feature>
<dbReference type="InterPro" id="IPR009003">
    <property type="entry name" value="Peptidase_S1_PA"/>
</dbReference>
<accession>A0A452HAR3</accession>
<dbReference type="Gene3D" id="2.40.10.10">
    <property type="entry name" value="Trypsin-like serine proteases"/>
    <property type="match status" value="1"/>
</dbReference>
<dbReference type="Ensembl" id="ENSGAGT00000013545.1">
    <property type="protein sequence ID" value="ENSGAGP00000011830.1"/>
    <property type="gene ID" value="ENSGAGG00000009114.1"/>
</dbReference>
<reference evidence="3" key="3">
    <citation type="submission" date="2025-09" db="UniProtKB">
        <authorList>
            <consortium name="Ensembl"/>
        </authorList>
    </citation>
    <scope>IDENTIFICATION</scope>
</reference>
<organism evidence="3 4">
    <name type="scientific">Gopherus agassizii</name>
    <name type="common">Agassiz's desert tortoise</name>
    <dbReference type="NCBI Taxonomy" id="38772"/>
    <lineage>
        <taxon>Eukaryota</taxon>
        <taxon>Metazoa</taxon>
        <taxon>Chordata</taxon>
        <taxon>Craniata</taxon>
        <taxon>Vertebrata</taxon>
        <taxon>Euteleostomi</taxon>
        <taxon>Archelosauria</taxon>
        <taxon>Testudinata</taxon>
        <taxon>Testudines</taxon>
        <taxon>Cryptodira</taxon>
        <taxon>Durocryptodira</taxon>
        <taxon>Testudinoidea</taxon>
        <taxon>Testudinidae</taxon>
        <taxon>Gopherus</taxon>
    </lineage>
</organism>
<dbReference type="PANTHER" id="PTHR24271:SF90">
    <property type="entry name" value="PEPTIDASE S1 DOMAIN-CONTAINING PROTEIN"/>
    <property type="match status" value="1"/>
</dbReference>
<reference evidence="4" key="1">
    <citation type="journal article" date="2017" name="PLoS ONE">
        <title>The Agassiz's desert tortoise genome provides a resource for the conservation of a threatened species.</title>
        <authorList>
            <person name="Tollis M."/>
            <person name="DeNardo D.F."/>
            <person name="Cornelius J.A."/>
            <person name="Dolby G.A."/>
            <person name="Edwards T."/>
            <person name="Henen B.T."/>
            <person name="Karl A.E."/>
            <person name="Murphy R.W."/>
            <person name="Kusumi K."/>
        </authorList>
    </citation>
    <scope>NUCLEOTIDE SEQUENCE [LARGE SCALE GENOMIC DNA]</scope>
</reference>
<dbReference type="Proteomes" id="UP000291020">
    <property type="component" value="Unassembled WGS sequence"/>
</dbReference>
<evidence type="ECO:0000256" key="1">
    <source>
        <dbReference type="ARBA" id="ARBA00023157"/>
    </source>
</evidence>
<dbReference type="InterPro" id="IPR001254">
    <property type="entry name" value="Trypsin_dom"/>
</dbReference>